<name>A0AB74DBK5_9BURK</name>
<comment type="caution">
    <text evidence="1">The sequence shown here is derived from an EMBL/GenBank/DDBJ whole genome shotgun (WGS) entry which is preliminary data.</text>
</comment>
<reference evidence="1 2" key="1">
    <citation type="submission" date="2018-08" db="EMBL/GenBank/DDBJ databases">
        <title>Comparative analysis of Burkholderia isolates from Puerto Rico.</title>
        <authorList>
            <person name="Hall C."/>
            <person name="Sahl J."/>
            <person name="Wagner D."/>
        </authorList>
    </citation>
    <scope>NUCLEOTIDE SEQUENCE [LARGE SCALE GENOMIC DNA]</scope>
    <source>
        <strain evidence="1 2">Bp8964</strain>
    </source>
</reference>
<sequence length="59" mass="6787">MRCRFCRAPILSTKYLASIRARIAAGGRFRLVVHGFDARCTMPVRLDARRLCKIDEMNC</sequence>
<accession>A0AB74DBK5</accession>
<protein>
    <submittedName>
        <fullName evidence="1">Uncharacterized protein</fullName>
    </submittedName>
</protein>
<proteinExistence type="predicted"/>
<dbReference type="Proteomes" id="UP000273734">
    <property type="component" value="Unassembled WGS sequence"/>
</dbReference>
<dbReference type="EMBL" id="QTNY01000004">
    <property type="protein sequence ID" value="RQP81660.1"/>
    <property type="molecule type" value="Genomic_DNA"/>
</dbReference>
<dbReference type="AlphaFoldDB" id="A0AB74DBK5"/>
<gene>
    <name evidence="1" type="ORF">DF015_08110</name>
</gene>
<evidence type="ECO:0000313" key="1">
    <source>
        <dbReference type="EMBL" id="RQP81660.1"/>
    </source>
</evidence>
<organism evidence="1 2">
    <name type="scientific">Burkholderia ubonensis</name>
    <dbReference type="NCBI Taxonomy" id="101571"/>
    <lineage>
        <taxon>Bacteria</taxon>
        <taxon>Pseudomonadati</taxon>
        <taxon>Pseudomonadota</taxon>
        <taxon>Betaproteobacteria</taxon>
        <taxon>Burkholderiales</taxon>
        <taxon>Burkholderiaceae</taxon>
        <taxon>Burkholderia</taxon>
        <taxon>Burkholderia cepacia complex</taxon>
    </lineage>
</organism>
<evidence type="ECO:0000313" key="2">
    <source>
        <dbReference type="Proteomes" id="UP000273734"/>
    </source>
</evidence>